<evidence type="ECO:0000259" key="10">
    <source>
        <dbReference type="Pfam" id="PF01619"/>
    </source>
</evidence>
<organism evidence="11 12">
    <name type="scientific">Desulfococcus multivorans DSM 2059</name>
    <dbReference type="NCBI Taxonomy" id="1121405"/>
    <lineage>
        <taxon>Bacteria</taxon>
        <taxon>Pseudomonadati</taxon>
        <taxon>Thermodesulfobacteriota</taxon>
        <taxon>Desulfobacteria</taxon>
        <taxon>Desulfobacterales</taxon>
        <taxon>Desulfococcaceae</taxon>
        <taxon>Desulfococcus</taxon>
    </lineage>
</organism>
<keyword evidence="4" id="KW-0520">NAD</keyword>
<dbReference type="InterPro" id="IPR029510">
    <property type="entry name" value="Ald_DH_CS_GLU"/>
</dbReference>
<evidence type="ECO:0000313" key="11">
    <source>
        <dbReference type="EMBL" id="EPR43267.1"/>
    </source>
</evidence>
<dbReference type="GO" id="GO:0009898">
    <property type="term" value="C:cytoplasmic side of plasma membrane"/>
    <property type="evidence" value="ECO:0007669"/>
    <property type="project" value="TreeGrafter"/>
</dbReference>
<dbReference type="PROSITE" id="PS00687">
    <property type="entry name" value="ALDEHYDE_DEHYDR_GLU"/>
    <property type="match status" value="1"/>
</dbReference>
<evidence type="ECO:0000256" key="1">
    <source>
        <dbReference type="ARBA" id="ARBA00004786"/>
    </source>
</evidence>
<reference evidence="11 12" key="1">
    <citation type="journal article" date="2013" name="Genome Announc.">
        <title>Draft genome sequences for three mercury-methylating, sulfate-reducing bacteria.</title>
        <authorList>
            <person name="Brown S.D."/>
            <person name="Hurt R.A.Jr."/>
            <person name="Gilmour C.C."/>
            <person name="Elias D.A."/>
        </authorList>
    </citation>
    <scope>NUCLEOTIDE SEQUENCE [LARGE SCALE GENOMIC DNA]</scope>
    <source>
        <strain evidence="11 12">DSM 2059</strain>
    </source>
</reference>
<keyword evidence="3 8" id="KW-0560">Oxidoreductase</keyword>
<name>S7U1V0_DESML</name>
<protein>
    <recommendedName>
        <fullName evidence="2">L-glutamate gamma-semialdehyde dehydrogenase</fullName>
        <ecNumber evidence="2">1.2.1.88</ecNumber>
    </recommendedName>
</protein>
<dbReference type="eggNOG" id="COG1012">
    <property type="taxonomic scope" value="Bacteria"/>
</dbReference>
<dbReference type="PANTHER" id="PTHR42862:SF1">
    <property type="entry name" value="DELTA-1-PYRROLINE-5-CARBOXYLATE DEHYDROGENASE 2, ISOFORM A-RELATED"/>
    <property type="match status" value="1"/>
</dbReference>
<feature type="domain" description="Aldehyde dehydrogenase" evidence="9">
    <location>
        <begin position="551"/>
        <end position="994"/>
    </location>
</feature>
<dbReference type="Gene3D" id="3.40.605.10">
    <property type="entry name" value="Aldehyde Dehydrogenase, Chain A, domain 1"/>
    <property type="match status" value="1"/>
</dbReference>
<feature type="active site" evidence="6">
    <location>
        <position position="803"/>
    </location>
</feature>
<dbReference type="PATRIC" id="fig|1121405.3.peg.591"/>
<dbReference type="InterPro" id="IPR029041">
    <property type="entry name" value="FAD-linked_oxidoreductase-like"/>
</dbReference>
<dbReference type="eggNOG" id="COG0506">
    <property type="taxonomic scope" value="Bacteria"/>
</dbReference>
<evidence type="ECO:0000256" key="8">
    <source>
        <dbReference type="RuleBase" id="RU003345"/>
    </source>
</evidence>
<dbReference type="InterPro" id="IPR016161">
    <property type="entry name" value="Ald_DH/histidinol_DH"/>
</dbReference>
<dbReference type="InterPro" id="IPR016163">
    <property type="entry name" value="Ald_DH_C"/>
</dbReference>
<evidence type="ECO:0000256" key="4">
    <source>
        <dbReference type="ARBA" id="ARBA00023027"/>
    </source>
</evidence>
<feature type="domain" description="Proline dehydrogenase" evidence="10">
    <location>
        <begin position="145"/>
        <end position="444"/>
    </location>
</feature>
<sequence>MNTIVSNPRESSDSMASDPLIHDAVRLAAEWQDKANSRLTLQEKRHQRQMMRLIRNPLDKVILTRMIDQSFRSDNHARVADQVRHVLLKYGVPQFFSIPEKTLIRLFLTAGRYAPGTAIPRMIEKIRKDSARSVIPGEKVILDAHLKQRRKEGIRMNLNHLGEAVLGEREAEGRLATYIRDMEDPSIEYISVKISTIFSQINSLAFENTVAVLKARLSRLFRAAKHHRYRREDGALVPKFVNLDMEEYRDLAITLAAFTQTLDQDEFRDYEAGIVLQAYLPDAFEKQRELTRWARERAAGKGAPIKIRIVKGANMEMELVESAIHNWPLALYDNKLDVDANYKRMIDYGMRPDNITAVHLGIASHNLFEQAYAYLRARQYGVNAYVSFEMLEGMANHVWRALRDSTGEEVLLYAPVAAREEFINAIAYLVRRLDENTADENFLRYAFNLTSGSPEWCFLKERFIASCRHKHRVKSTPNRIQDRNTETYDTPCGSFHTGEFINEADTDWSLSANVRWAARVRKRWMKRPGDPPEEIPVVIGGEALFQGREIVDCIDPNQYAEKVIPARFALATIEDVDRAVAVAKADPDGWRALTHVERHRILSNVAVELRKARGDLMGCAAANTGKIFTEADPEISEAIDFAEFYPWTAGIYESLPGVTCQGKGTALVITPWNFPVAIPAGGILASLSAGNTVIFKPASAAAMTAWHLCQCFWRAGVSRNTLQFVPCDGSSVGPRLTGSPDIDFIILTGGTDTGMKILKNRSDALLAAETGGKNATIVTAMSDRDQAIKNILHSAFSNSGQKCSATSLVILEKEVFEDPHFKRQMVDAAESYATGSAWRFRNRMGPLIHPPKGDLERALTQLEPGEEWALKPRNIDGNPYLWTPGIKWNVQAGSYTHMTEFFGPVIGVMKADSLETAIKWVNETGYGLTSGLESIDEREQRLWKGKIEAGNLYINRVTTGAVVLRQPFGGMGKSALGAGIKAGSPNYVSQFMDFEEVGFPRTGAIQKEYRLLRIAQEWRRKTAWGQMPDHRDDIERTVRAIHSYIYNVEQEFSQTKDYFKIRGEDNVLRYRPVDTVIVRVDARDTLFEVLARIAGAAVAGCRVIVGLPRDLDSPVTGFLAGGNGRYFLGGIPVVRHSDQDLIDILNDVDRIRYAAPDRVPKAVFEAAAEHGFYISRNRVLMEGRIEMLNYFQEQTVSHSYHRYGNLGDRAIPD</sequence>
<dbReference type="Pfam" id="PF01619">
    <property type="entry name" value="Pro_dh"/>
    <property type="match status" value="1"/>
</dbReference>
<feature type="active site" evidence="6 7">
    <location>
        <position position="769"/>
    </location>
</feature>
<dbReference type="EC" id="1.2.1.88" evidence="2"/>
<dbReference type="GO" id="GO:0004657">
    <property type="term" value="F:proline dehydrogenase activity"/>
    <property type="evidence" value="ECO:0007669"/>
    <property type="project" value="InterPro"/>
</dbReference>
<dbReference type="Gene3D" id="3.20.20.220">
    <property type="match status" value="1"/>
</dbReference>
<dbReference type="PROSITE" id="PS00070">
    <property type="entry name" value="ALDEHYDE_DEHYDR_CYS"/>
    <property type="match status" value="1"/>
</dbReference>
<evidence type="ECO:0000313" key="12">
    <source>
        <dbReference type="Proteomes" id="UP000014977"/>
    </source>
</evidence>
<dbReference type="EMBL" id="ATHJ01000057">
    <property type="protein sequence ID" value="EPR43267.1"/>
    <property type="molecule type" value="Genomic_DNA"/>
</dbReference>
<comment type="catalytic activity">
    <reaction evidence="5">
        <text>L-glutamate 5-semialdehyde + NAD(+) + H2O = L-glutamate + NADH + 2 H(+)</text>
        <dbReference type="Rhea" id="RHEA:30235"/>
        <dbReference type="ChEBI" id="CHEBI:15377"/>
        <dbReference type="ChEBI" id="CHEBI:15378"/>
        <dbReference type="ChEBI" id="CHEBI:29985"/>
        <dbReference type="ChEBI" id="CHEBI:57540"/>
        <dbReference type="ChEBI" id="CHEBI:57945"/>
        <dbReference type="ChEBI" id="CHEBI:58066"/>
        <dbReference type="EC" id="1.2.1.88"/>
    </reaction>
</comment>
<keyword evidence="12" id="KW-1185">Reference proteome</keyword>
<dbReference type="GO" id="GO:0003842">
    <property type="term" value="F:L-glutamate gamma-semialdehyde dehydrogenase activity"/>
    <property type="evidence" value="ECO:0007669"/>
    <property type="project" value="UniProtKB-EC"/>
</dbReference>
<dbReference type="GO" id="GO:0003700">
    <property type="term" value="F:DNA-binding transcription factor activity"/>
    <property type="evidence" value="ECO:0007669"/>
    <property type="project" value="InterPro"/>
</dbReference>
<comment type="similarity">
    <text evidence="8">Belongs to the aldehyde dehydrogenase family.</text>
</comment>
<dbReference type="InterPro" id="IPR025703">
    <property type="entry name" value="Bifunct_PutA"/>
</dbReference>
<proteinExistence type="inferred from homology"/>
<dbReference type="PIRSF" id="PIRSF000197">
    <property type="entry name" value="Bifunct_PutA"/>
    <property type="match status" value="1"/>
</dbReference>
<dbReference type="UniPathway" id="UPA00261">
    <property type="reaction ID" value="UER00373"/>
</dbReference>
<dbReference type="InterPro" id="IPR016162">
    <property type="entry name" value="Ald_DH_N"/>
</dbReference>
<comment type="caution">
    <text evidence="11">The sequence shown here is derived from an EMBL/GenBank/DDBJ whole genome shotgun (WGS) entry which is preliminary data.</text>
</comment>
<dbReference type="InterPro" id="IPR016160">
    <property type="entry name" value="Ald_DH_CS_CYS"/>
</dbReference>
<dbReference type="FunFam" id="3.40.309.10:FF:000005">
    <property type="entry name" value="1-pyrroline-5-carboxylate dehydrogenase 1"/>
    <property type="match status" value="1"/>
</dbReference>
<dbReference type="STRING" id="897.B2D07_08455"/>
<comment type="pathway">
    <text evidence="1">Amino-acid degradation; L-proline degradation into L-glutamate; L-glutamate from L-proline: step 2/2.</text>
</comment>
<dbReference type="Gene3D" id="3.40.309.10">
    <property type="entry name" value="Aldehyde Dehydrogenase, Chain A, domain 2"/>
    <property type="match status" value="1"/>
</dbReference>
<dbReference type="InterPro" id="IPR015590">
    <property type="entry name" value="Aldehyde_DH_dom"/>
</dbReference>
<dbReference type="InterPro" id="IPR050485">
    <property type="entry name" value="Proline_metab_enzyme"/>
</dbReference>
<evidence type="ECO:0000256" key="7">
    <source>
        <dbReference type="PROSITE-ProRule" id="PRU10007"/>
    </source>
</evidence>
<evidence type="ECO:0000256" key="5">
    <source>
        <dbReference type="ARBA" id="ARBA00048142"/>
    </source>
</evidence>
<dbReference type="InterPro" id="IPR002872">
    <property type="entry name" value="Proline_DH_dom"/>
</dbReference>
<evidence type="ECO:0000256" key="2">
    <source>
        <dbReference type="ARBA" id="ARBA00012884"/>
    </source>
</evidence>
<dbReference type="Pfam" id="PF00171">
    <property type="entry name" value="Aldedh"/>
    <property type="match status" value="1"/>
</dbReference>
<dbReference type="RefSeq" id="WP_020875640.1">
    <property type="nucleotide sequence ID" value="NZ_ATHJ01000057.1"/>
</dbReference>
<dbReference type="Proteomes" id="UP000014977">
    <property type="component" value="Unassembled WGS sequence"/>
</dbReference>
<gene>
    <name evidence="11" type="ORF">dsmv_1293</name>
</gene>
<evidence type="ECO:0000256" key="6">
    <source>
        <dbReference type="PIRSR" id="PIRSR000197-1"/>
    </source>
</evidence>
<dbReference type="AlphaFoldDB" id="S7U1V0"/>
<accession>S7U1V0</accession>
<dbReference type="SUPFAM" id="SSF51730">
    <property type="entry name" value="FAD-linked oxidoreductase"/>
    <property type="match status" value="1"/>
</dbReference>
<dbReference type="SUPFAM" id="SSF53720">
    <property type="entry name" value="ALDH-like"/>
    <property type="match status" value="1"/>
</dbReference>
<dbReference type="GO" id="GO:0010133">
    <property type="term" value="P:L-proline catabolic process to L-glutamate"/>
    <property type="evidence" value="ECO:0007669"/>
    <property type="project" value="UniProtKB-UniPathway"/>
</dbReference>
<evidence type="ECO:0000256" key="3">
    <source>
        <dbReference type="ARBA" id="ARBA00023002"/>
    </source>
</evidence>
<evidence type="ECO:0000259" key="9">
    <source>
        <dbReference type="Pfam" id="PF00171"/>
    </source>
</evidence>
<dbReference type="PANTHER" id="PTHR42862">
    <property type="entry name" value="DELTA-1-PYRROLINE-5-CARBOXYLATE DEHYDROGENASE 1, ISOFORM A-RELATED"/>
    <property type="match status" value="1"/>
</dbReference>